<dbReference type="Proteomes" id="UP000269097">
    <property type="component" value="Chromosome"/>
</dbReference>
<keyword evidence="3" id="KW-1003">Cell membrane</keyword>
<dbReference type="PANTHER" id="PTHR42718">
    <property type="entry name" value="MAJOR FACILITATOR SUPERFAMILY MULTIDRUG TRANSPORTER MFSC"/>
    <property type="match status" value="1"/>
</dbReference>
<feature type="transmembrane region" description="Helical" evidence="7">
    <location>
        <begin position="299"/>
        <end position="321"/>
    </location>
</feature>
<dbReference type="AlphaFoldDB" id="A0A3G3K3T5"/>
<dbReference type="SUPFAM" id="SSF103473">
    <property type="entry name" value="MFS general substrate transporter"/>
    <property type="match status" value="2"/>
</dbReference>
<dbReference type="InterPro" id="IPR011701">
    <property type="entry name" value="MFS"/>
</dbReference>
<dbReference type="RefSeq" id="WP_123043256.1">
    <property type="nucleotide sequence ID" value="NZ_CP033433.1"/>
</dbReference>
<feature type="transmembrane region" description="Helical" evidence="7">
    <location>
        <begin position="44"/>
        <end position="66"/>
    </location>
</feature>
<evidence type="ECO:0000256" key="2">
    <source>
        <dbReference type="ARBA" id="ARBA00022448"/>
    </source>
</evidence>
<evidence type="ECO:0000256" key="1">
    <source>
        <dbReference type="ARBA" id="ARBA00004651"/>
    </source>
</evidence>
<accession>A0A3G3K3T5</accession>
<reference evidence="9 10" key="1">
    <citation type="submission" date="2018-10" db="EMBL/GenBank/DDBJ databases">
        <title>Genome Sequence of Cohnella sp.</title>
        <authorList>
            <person name="Srinivasan S."/>
            <person name="Kim M.K."/>
        </authorList>
    </citation>
    <scope>NUCLEOTIDE SEQUENCE [LARGE SCALE GENOMIC DNA]</scope>
    <source>
        <strain evidence="9 10">18JY8-7</strain>
    </source>
</reference>
<dbReference type="PANTHER" id="PTHR42718:SF46">
    <property type="entry name" value="BLR6921 PROTEIN"/>
    <property type="match status" value="1"/>
</dbReference>
<evidence type="ECO:0000256" key="7">
    <source>
        <dbReference type="SAM" id="Phobius"/>
    </source>
</evidence>
<evidence type="ECO:0000256" key="3">
    <source>
        <dbReference type="ARBA" id="ARBA00022475"/>
    </source>
</evidence>
<feature type="transmembrane region" description="Helical" evidence="7">
    <location>
        <begin position="391"/>
        <end position="417"/>
    </location>
</feature>
<feature type="transmembrane region" description="Helical" evidence="7">
    <location>
        <begin position="358"/>
        <end position="379"/>
    </location>
</feature>
<dbReference type="GO" id="GO:0022857">
    <property type="term" value="F:transmembrane transporter activity"/>
    <property type="evidence" value="ECO:0007669"/>
    <property type="project" value="InterPro"/>
</dbReference>
<evidence type="ECO:0000256" key="4">
    <source>
        <dbReference type="ARBA" id="ARBA00022692"/>
    </source>
</evidence>
<keyword evidence="10" id="KW-1185">Reference proteome</keyword>
<dbReference type="InterPro" id="IPR020846">
    <property type="entry name" value="MFS_dom"/>
</dbReference>
<evidence type="ECO:0000259" key="8">
    <source>
        <dbReference type="PROSITE" id="PS50850"/>
    </source>
</evidence>
<feature type="transmembrane region" description="Helical" evidence="7">
    <location>
        <begin position="165"/>
        <end position="184"/>
    </location>
</feature>
<feature type="transmembrane region" description="Helical" evidence="7">
    <location>
        <begin position="423"/>
        <end position="443"/>
    </location>
</feature>
<dbReference type="EMBL" id="CP033433">
    <property type="protein sequence ID" value="AYQ75176.1"/>
    <property type="molecule type" value="Genomic_DNA"/>
</dbReference>
<sequence>MNLTSRDLARYVICLGSFLSNLSAGMLNVGLLDIAGEYGRPVGAVQWVITLYLLTISVCLPLMGRLGDLRGKRSVHNMGFLIFLAGSVCCAVSPNLAVLLFSRVLQGVGAAMYQATNMALVVSLAVPERRGRALGIISTFVAAGTIIGPSLGGVVIQWLHWKANFWILAAMACLLWICAQRLIPVDKPVSRVPLDGIGAALFAAGLGTLVTALNLGQTWGWMSPALWSLWAVCAGLAAAFLYWSRSPRWRTGERMPFIQTGVFQNPTIRLGFLITILTYMAAFSTQIVVPFLLRGEMGYGPALAGLIVAGYPLSLIVSAPLSGDLSDRFGSNAIMRLGLILMAGALLALSFVSAGTSLIYVLGFIILLGSSMGMITSPNSNLIMGNADESLVSFIGSMIALSRNVGMMFGSVLAGSLMHAASGYRNVFITSAALVTVVAFWQVRHVRKEWKRKALSATR</sequence>
<evidence type="ECO:0000256" key="5">
    <source>
        <dbReference type="ARBA" id="ARBA00022989"/>
    </source>
</evidence>
<dbReference type="PRINTS" id="PR01036">
    <property type="entry name" value="TCRTETB"/>
</dbReference>
<dbReference type="KEGG" id="coh:EAV92_23075"/>
<feature type="transmembrane region" description="Helical" evidence="7">
    <location>
        <begin position="227"/>
        <end position="244"/>
    </location>
</feature>
<keyword evidence="6 7" id="KW-0472">Membrane</keyword>
<dbReference type="CDD" id="cd17321">
    <property type="entry name" value="MFS_MMR_MDR_like"/>
    <property type="match status" value="1"/>
</dbReference>
<comment type="subcellular location">
    <subcellularLocation>
        <location evidence="1">Cell membrane</location>
        <topology evidence="1">Multi-pass membrane protein</topology>
    </subcellularLocation>
</comment>
<dbReference type="InterPro" id="IPR036259">
    <property type="entry name" value="MFS_trans_sf"/>
</dbReference>
<dbReference type="Pfam" id="PF07690">
    <property type="entry name" value="MFS_1"/>
    <property type="match status" value="2"/>
</dbReference>
<feature type="transmembrane region" description="Helical" evidence="7">
    <location>
        <begin position="107"/>
        <end position="126"/>
    </location>
</feature>
<name>A0A3G3K3T5_9BACL</name>
<protein>
    <submittedName>
        <fullName evidence="9">MFS transporter</fullName>
    </submittedName>
</protein>
<organism evidence="9 10">
    <name type="scientific">Cohnella candidum</name>
    <dbReference type="NCBI Taxonomy" id="2674991"/>
    <lineage>
        <taxon>Bacteria</taxon>
        <taxon>Bacillati</taxon>
        <taxon>Bacillota</taxon>
        <taxon>Bacilli</taxon>
        <taxon>Bacillales</taxon>
        <taxon>Paenibacillaceae</taxon>
        <taxon>Cohnella</taxon>
    </lineage>
</organism>
<gene>
    <name evidence="9" type="ORF">EAV92_23075</name>
</gene>
<dbReference type="PROSITE" id="PS50850">
    <property type="entry name" value="MFS"/>
    <property type="match status" value="1"/>
</dbReference>
<feature type="transmembrane region" description="Helical" evidence="7">
    <location>
        <begin position="333"/>
        <end position="352"/>
    </location>
</feature>
<keyword evidence="5 7" id="KW-1133">Transmembrane helix</keyword>
<feature type="transmembrane region" description="Helical" evidence="7">
    <location>
        <begin position="12"/>
        <end position="32"/>
    </location>
</feature>
<feature type="transmembrane region" description="Helical" evidence="7">
    <location>
        <begin position="270"/>
        <end position="293"/>
    </location>
</feature>
<feature type="domain" description="Major facilitator superfamily (MFS) profile" evidence="8">
    <location>
        <begin position="9"/>
        <end position="450"/>
    </location>
</feature>
<dbReference type="Gene3D" id="1.20.1250.20">
    <property type="entry name" value="MFS general substrate transporter like domains"/>
    <property type="match status" value="1"/>
</dbReference>
<proteinExistence type="predicted"/>
<dbReference type="GO" id="GO:0005886">
    <property type="term" value="C:plasma membrane"/>
    <property type="evidence" value="ECO:0007669"/>
    <property type="project" value="UniProtKB-SubCell"/>
</dbReference>
<keyword evidence="2" id="KW-0813">Transport</keyword>
<evidence type="ECO:0000256" key="6">
    <source>
        <dbReference type="ARBA" id="ARBA00023136"/>
    </source>
</evidence>
<evidence type="ECO:0000313" key="10">
    <source>
        <dbReference type="Proteomes" id="UP000269097"/>
    </source>
</evidence>
<feature type="transmembrane region" description="Helical" evidence="7">
    <location>
        <begin position="133"/>
        <end position="159"/>
    </location>
</feature>
<keyword evidence="4 7" id="KW-0812">Transmembrane</keyword>
<evidence type="ECO:0000313" key="9">
    <source>
        <dbReference type="EMBL" id="AYQ75176.1"/>
    </source>
</evidence>
<feature type="transmembrane region" description="Helical" evidence="7">
    <location>
        <begin position="196"/>
        <end position="215"/>
    </location>
</feature>
<feature type="transmembrane region" description="Helical" evidence="7">
    <location>
        <begin position="78"/>
        <end position="101"/>
    </location>
</feature>
<dbReference type="Gene3D" id="1.20.1720.10">
    <property type="entry name" value="Multidrug resistance protein D"/>
    <property type="match status" value="1"/>
</dbReference>